<evidence type="ECO:0000256" key="1">
    <source>
        <dbReference type="SAM" id="MobiDB-lite"/>
    </source>
</evidence>
<gene>
    <name evidence="2" type="ORF">HMPREF9695_03276</name>
</gene>
<evidence type="ECO:0000313" key="2">
    <source>
        <dbReference type="EMBL" id="EKS36858.1"/>
    </source>
</evidence>
<dbReference type="eggNOG" id="ENOG50301X3">
    <property type="taxonomic scope" value="Bacteria"/>
</dbReference>
<dbReference type="HOGENOM" id="CLU_150046_0_0_5"/>
<organism evidence="2 3">
    <name type="scientific">Afipia broomeae ATCC 49717</name>
    <dbReference type="NCBI Taxonomy" id="883078"/>
    <lineage>
        <taxon>Bacteria</taxon>
        <taxon>Pseudomonadati</taxon>
        <taxon>Pseudomonadota</taxon>
        <taxon>Alphaproteobacteria</taxon>
        <taxon>Hyphomicrobiales</taxon>
        <taxon>Nitrobacteraceae</taxon>
        <taxon>Afipia</taxon>
    </lineage>
</organism>
<dbReference type="EMBL" id="AGWX01000004">
    <property type="protein sequence ID" value="EKS36858.1"/>
    <property type="molecule type" value="Genomic_DNA"/>
</dbReference>
<keyword evidence="3" id="KW-1185">Reference proteome</keyword>
<protein>
    <submittedName>
        <fullName evidence="2">Uncharacterized protein</fullName>
    </submittedName>
</protein>
<dbReference type="Proteomes" id="UP000001096">
    <property type="component" value="Unassembled WGS sequence"/>
</dbReference>
<proteinExistence type="predicted"/>
<name>K8PES3_9BRAD</name>
<feature type="region of interest" description="Disordered" evidence="1">
    <location>
        <begin position="79"/>
        <end position="121"/>
    </location>
</feature>
<dbReference type="RefSeq" id="WP_006021979.1">
    <property type="nucleotide sequence ID" value="NZ_KB375283.1"/>
</dbReference>
<sequence>MADADLDALIRQLAKQQHKTLTAAVKKQRDRYAALAAKAKDAQGRQLNRQLAKDALEIGTSTVKRLQMSADNAAYSHARSMRQAVDAAKEAAKKAVKETKDGKPKTSSKKGTKKKPVKSGS</sequence>
<comment type="caution">
    <text evidence="2">The sequence shown here is derived from an EMBL/GenBank/DDBJ whole genome shotgun (WGS) entry which is preliminary data.</text>
</comment>
<dbReference type="PATRIC" id="fig|883078.3.peg.3391"/>
<reference evidence="2 3" key="1">
    <citation type="submission" date="2012-04" db="EMBL/GenBank/DDBJ databases">
        <title>The Genome Sequence of Afipia broomeae ATCC 49717.</title>
        <authorList>
            <consortium name="The Broad Institute Genome Sequencing Platform"/>
            <person name="Earl A."/>
            <person name="Ward D."/>
            <person name="Feldgarden M."/>
            <person name="Gevers D."/>
            <person name="Huys G."/>
            <person name="Walker B."/>
            <person name="Young S.K."/>
            <person name="Zeng Q."/>
            <person name="Gargeya S."/>
            <person name="Fitzgerald M."/>
            <person name="Haas B."/>
            <person name="Abouelleil A."/>
            <person name="Alvarado L."/>
            <person name="Arachchi H.M."/>
            <person name="Berlin A."/>
            <person name="Chapman S.B."/>
            <person name="Goldberg J."/>
            <person name="Griggs A."/>
            <person name="Gujja S."/>
            <person name="Hansen M."/>
            <person name="Howarth C."/>
            <person name="Imamovic A."/>
            <person name="Larimer J."/>
            <person name="McCowen C."/>
            <person name="Montmayeur A."/>
            <person name="Murphy C."/>
            <person name="Neiman D."/>
            <person name="Pearson M."/>
            <person name="Priest M."/>
            <person name="Roberts A."/>
            <person name="Saif S."/>
            <person name="Shea T."/>
            <person name="Sisk P."/>
            <person name="Sykes S."/>
            <person name="Wortman J."/>
            <person name="Nusbaum C."/>
            <person name="Birren B."/>
        </authorList>
    </citation>
    <scope>NUCLEOTIDE SEQUENCE [LARGE SCALE GENOMIC DNA]</scope>
    <source>
        <strain evidence="2 3">ATCC 49717</strain>
    </source>
</reference>
<evidence type="ECO:0000313" key="3">
    <source>
        <dbReference type="Proteomes" id="UP000001096"/>
    </source>
</evidence>
<feature type="compositionally biased region" description="Basic and acidic residues" evidence="1">
    <location>
        <begin position="87"/>
        <end position="104"/>
    </location>
</feature>
<accession>K8PES3</accession>
<dbReference type="AlphaFoldDB" id="K8PES3"/>
<feature type="compositionally biased region" description="Basic residues" evidence="1">
    <location>
        <begin position="106"/>
        <end position="121"/>
    </location>
</feature>